<dbReference type="Pfam" id="PF01936">
    <property type="entry name" value="NYN"/>
    <property type="match status" value="1"/>
</dbReference>
<dbReference type="PANTHER" id="PTHR35811:SF1">
    <property type="entry name" value="HTH OST-TYPE DOMAIN-CONTAINING PROTEIN"/>
    <property type="match status" value="1"/>
</dbReference>
<dbReference type="CDD" id="cd11297">
    <property type="entry name" value="PIN_LabA-like_N_1"/>
    <property type="match status" value="1"/>
</dbReference>
<gene>
    <name evidence="3" type="ORF">DCF82_01290</name>
</gene>
<accession>A0A3B8WG52</accession>
<protein>
    <recommendedName>
        <fullName evidence="2">HTH OST-type domain-containing protein</fullName>
    </recommendedName>
</protein>
<comment type="caution">
    <text evidence="3">The sequence shown here is derived from an EMBL/GenBank/DDBJ whole genome shotgun (WGS) entry which is preliminary data.</text>
</comment>
<dbReference type="EMBL" id="DLYI01000013">
    <property type="protein sequence ID" value="HAC26448.1"/>
    <property type="molecule type" value="Genomic_DNA"/>
</dbReference>
<reference evidence="3 4" key="1">
    <citation type="journal article" date="2018" name="Nat. Biotechnol.">
        <title>A standardized bacterial taxonomy based on genome phylogeny substantially revises the tree of life.</title>
        <authorList>
            <person name="Parks D.H."/>
            <person name="Chuvochina M."/>
            <person name="Waite D.W."/>
            <person name="Rinke C."/>
            <person name="Skarshewski A."/>
            <person name="Chaumeil P.A."/>
            <person name="Hugenholtz P."/>
        </authorList>
    </citation>
    <scope>NUCLEOTIDE SEQUENCE [LARGE SCALE GENOMIC DNA]</scope>
    <source>
        <strain evidence="3">UBA9049</strain>
    </source>
</reference>
<dbReference type="GO" id="GO:0004540">
    <property type="term" value="F:RNA nuclease activity"/>
    <property type="evidence" value="ECO:0007669"/>
    <property type="project" value="InterPro"/>
</dbReference>
<dbReference type="Pfam" id="PF12872">
    <property type="entry name" value="OST-HTH"/>
    <property type="match status" value="1"/>
</dbReference>
<dbReference type="PROSITE" id="PS51644">
    <property type="entry name" value="HTH_OST"/>
    <property type="match status" value="1"/>
</dbReference>
<dbReference type="InterPro" id="IPR025605">
    <property type="entry name" value="OST-HTH/LOTUS_dom"/>
</dbReference>
<dbReference type="Gene3D" id="3.30.420.610">
    <property type="entry name" value="LOTUS domain-like"/>
    <property type="match status" value="1"/>
</dbReference>
<feature type="compositionally biased region" description="Polar residues" evidence="1">
    <location>
        <begin position="153"/>
        <end position="165"/>
    </location>
</feature>
<name>A0A3B8WG52_MARNT</name>
<feature type="domain" description="HTH OST-type" evidence="2">
    <location>
        <begin position="177"/>
        <end position="252"/>
    </location>
</feature>
<evidence type="ECO:0000313" key="4">
    <source>
        <dbReference type="Proteomes" id="UP000261325"/>
    </source>
</evidence>
<organism evidence="3 4">
    <name type="scientific">Marinobacter nauticus</name>
    <name type="common">Marinobacter hydrocarbonoclasticus</name>
    <name type="synonym">Marinobacter aquaeolei</name>
    <dbReference type="NCBI Taxonomy" id="2743"/>
    <lineage>
        <taxon>Bacteria</taxon>
        <taxon>Pseudomonadati</taxon>
        <taxon>Pseudomonadota</taxon>
        <taxon>Gammaproteobacteria</taxon>
        <taxon>Pseudomonadales</taxon>
        <taxon>Marinobacteraceae</taxon>
        <taxon>Marinobacter</taxon>
    </lineage>
</organism>
<dbReference type="PANTHER" id="PTHR35811">
    <property type="entry name" value="SLR1870 PROTEIN"/>
    <property type="match status" value="1"/>
</dbReference>
<evidence type="ECO:0000313" key="3">
    <source>
        <dbReference type="EMBL" id="HAC26448.1"/>
    </source>
</evidence>
<dbReference type="Gene3D" id="3.40.50.1010">
    <property type="entry name" value="5'-nuclease"/>
    <property type="match status" value="1"/>
</dbReference>
<proteinExistence type="predicted"/>
<evidence type="ECO:0000259" key="2">
    <source>
        <dbReference type="PROSITE" id="PS51644"/>
    </source>
</evidence>
<feature type="region of interest" description="Disordered" evidence="1">
    <location>
        <begin position="247"/>
        <end position="288"/>
    </location>
</feature>
<dbReference type="Proteomes" id="UP000261325">
    <property type="component" value="Unassembled WGS sequence"/>
</dbReference>
<dbReference type="InterPro" id="IPR041966">
    <property type="entry name" value="LOTUS-like"/>
</dbReference>
<dbReference type="AlphaFoldDB" id="A0A3B8WG52"/>
<dbReference type="InterPro" id="IPR021139">
    <property type="entry name" value="NYN"/>
</dbReference>
<evidence type="ECO:0000256" key="1">
    <source>
        <dbReference type="SAM" id="MobiDB-lite"/>
    </source>
</evidence>
<sequence>MVTLNTEHRLAEPTIAVLIDYENVGLDSIQYLFDQLSDMGRVIVKRAYADWSVHRNKRDQLLEHGIEAAHYFHATRSGKNASDICLVIDAVELVHTSNVDAYVVVSSDSDFVPLVNKLRSSGKLVVGAGRRDITPVTLVKSCDRYIFLDDGATQNSEAPTTQPNETRTQARRGRTDRREPSNSLITRALEASQDGQGQVPGSKLHQTMRRIDPSFNFKAQGFLTFTRFLESRGEVRVVRSQGPGDILVQLSSQREAPAPTREVQPEPTRNRNPRPAQSTEIPDEPEAKWERDVDLAWRSRQGPKIAGQSAAADVAKVLNAPNLKSTKYPTLDKLLDASHYLDFRWRREGNAIIRI</sequence>
<feature type="region of interest" description="Disordered" evidence="1">
    <location>
        <begin position="153"/>
        <end position="181"/>
    </location>
</feature>